<proteinExistence type="predicted"/>
<dbReference type="EMBL" id="AWWV01010293">
    <property type="protein sequence ID" value="OMO80547.1"/>
    <property type="molecule type" value="Genomic_DNA"/>
</dbReference>
<accession>A0A1R3ID80</accession>
<sequence length="19" mass="2048">MAESEQSSSTEDVSMDSID</sequence>
<comment type="caution">
    <text evidence="1">The sequence shown here is derived from an EMBL/GenBank/DDBJ whole genome shotgun (WGS) entry which is preliminary data.</text>
</comment>
<name>A0A1R3ID80_COCAP</name>
<protein>
    <submittedName>
        <fullName evidence="1">Uncharacterized protein</fullName>
    </submittedName>
</protein>
<dbReference type="AlphaFoldDB" id="A0A1R3ID80"/>
<evidence type="ECO:0000313" key="2">
    <source>
        <dbReference type="Proteomes" id="UP000188268"/>
    </source>
</evidence>
<organism evidence="1 2">
    <name type="scientific">Corchorus capsularis</name>
    <name type="common">Jute</name>
    <dbReference type="NCBI Taxonomy" id="210143"/>
    <lineage>
        <taxon>Eukaryota</taxon>
        <taxon>Viridiplantae</taxon>
        <taxon>Streptophyta</taxon>
        <taxon>Embryophyta</taxon>
        <taxon>Tracheophyta</taxon>
        <taxon>Spermatophyta</taxon>
        <taxon>Magnoliopsida</taxon>
        <taxon>eudicotyledons</taxon>
        <taxon>Gunneridae</taxon>
        <taxon>Pentapetalae</taxon>
        <taxon>rosids</taxon>
        <taxon>malvids</taxon>
        <taxon>Malvales</taxon>
        <taxon>Malvaceae</taxon>
        <taxon>Grewioideae</taxon>
        <taxon>Apeibeae</taxon>
        <taxon>Corchorus</taxon>
    </lineage>
</organism>
<evidence type="ECO:0000313" key="1">
    <source>
        <dbReference type="EMBL" id="OMO80547.1"/>
    </source>
</evidence>
<reference evidence="1 2" key="1">
    <citation type="submission" date="2013-09" db="EMBL/GenBank/DDBJ databases">
        <title>Corchorus capsularis genome sequencing.</title>
        <authorList>
            <person name="Alam M."/>
            <person name="Haque M.S."/>
            <person name="Islam M.S."/>
            <person name="Emdad E.M."/>
            <person name="Islam M.M."/>
            <person name="Ahmed B."/>
            <person name="Halim A."/>
            <person name="Hossen Q.M.M."/>
            <person name="Hossain M.Z."/>
            <person name="Ahmed R."/>
            <person name="Khan M.M."/>
            <person name="Islam R."/>
            <person name="Rashid M.M."/>
            <person name="Khan S.A."/>
            <person name="Rahman M.S."/>
            <person name="Alam M."/>
        </authorList>
    </citation>
    <scope>NUCLEOTIDE SEQUENCE [LARGE SCALE GENOMIC DNA]</scope>
    <source>
        <strain evidence="2">cv. CVL-1</strain>
        <tissue evidence="1">Whole seedling</tissue>
    </source>
</reference>
<gene>
    <name evidence="1" type="ORF">CCACVL1_12890</name>
</gene>
<keyword evidence="2" id="KW-1185">Reference proteome</keyword>
<dbReference type="Proteomes" id="UP000188268">
    <property type="component" value="Unassembled WGS sequence"/>
</dbReference>